<dbReference type="Proteomes" id="UP001595445">
    <property type="component" value="Unassembled WGS sequence"/>
</dbReference>
<accession>A0ABV7DYY6</accession>
<dbReference type="InterPro" id="IPR037185">
    <property type="entry name" value="EmrE-like"/>
</dbReference>
<keyword evidence="3 5" id="KW-1133">Transmembrane helix</keyword>
<dbReference type="PANTHER" id="PTHR32322">
    <property type="entry name" value="INNER MEMBRANE TRANSPORTER"/>
    <property type="match status" value="1"/>
</dbReference>
<feature type="transmembrane region" description="Helical" evidence="5">
    <location>
        <begin position="172"/>
        <end position="193"/>
    </location>
</feature>
<dbReference type="InterPro" id="IPR050638">
    <property type="entry name" value="AA-Vitamin_Transporters"/>
</dbReference>
<name>A0ABV7DYY6_9RHOB</name>
<evidence type="ECO:0000259" key="6">
    <source>
        <dbReference type="Pfam" id="PF00892"/>
    </source>
</evidence>
<feature type="transmembrane region" description="Helical" evidence="5">
    <location>
        <begin position="120"/>
        <end position="138"/>
    </location>
</feature>
<sequence length="283" mass="28119">MRLILLTALTMLAFAANSVLNRWAVGPGHIGAVEFAVVRLLAGAAMLAGLVLWQRGGWAWPGPRGRVAGVAGLSAYLLGFSLAYRGLDAGTGALVLFGAVQVTMFAGALIAREAVPPRRWAGAGLALVGLALVAAPGAAGPAPLALMAGAGVGWGVYSLAGRGSADPLAATAWNFLLSVPLVLPLALLAGLSAPDGRGVALAVVSGAATSGLGYALWYRLLPQLGAARAAVAQLSVPVIAALGGAALLAELPGPRFWAAAGLVLGGVALASLPYRSLTSRSSP</sequence>
<feature type="transmembrane region" description="Helical" evidence="5">
    <location>
        <begin position="90"/>
        <end position="111"/>
    </location>
</feature>
<evidence type="ECO:0000256" key="1">
    <source>
        <dbReference type="ARBA" id="ARBA00004141"/>
    </source>
</evidence>
<evidence type="ECO:0000256" key="3">
    <source>
        <dbReference type="ARBA" id="ARBA00022989"/>
    </source>
</evidence>
<keyword evidence="2 5" id="KW-0812">Transmembrane</keyword>
<protein>
    <submittedName>
        <fullName evidence="7">DMT family transporter</fullName>
    </submittedName>
</protein>
<dbReference type="PANTHER" id="PTHR32322:SF9">
    <property type="entry name" value="AMINO-ACID METABOLITE EFFLUX PUMP-RELATED"/>
    <property type="match status" value="1"/>
</dbReference>
<evidence type="ECO:0000256" key="4">
    <source>
        <dbReference type="ARBA" id="ARBA00023136"/>
    </source>
</evidence>
<keyword evidence="8" id="KW-1185">Reference proteome</keyword>
<dbReference type="RefSeq" id="WP_197646136.1">
    <property type="nucleotide sequence ID" value="NZ_JAEACP010000017.1"/>
</dbReference>
<reference evidence="8" key="1">
    <citation type="journal article" date="2019" name="Int. J. Syst. Evol. Microbiol.">
        <title>The Global Catalogue of Microorganisms (GCM) 10K type strain sequencing project: providing services to taxonomists for standard genome sequencing and annotation.</title>
        <authorList>
            <consortium name="The Broad Institute Genomics Platform"/>
            <consortium name="The Broad Institute Genome Sequencing Center for Infectious Disease"/>
            <person name="Wu L."/>
            <person name="Ma J."/>
        </authorList>
    </citation>
    <scope>NUCLEOTIDE SEQUENCE [LARGE SCALE GENOMIC DNA]</scope>
    <source>
        <strain evidence="8">KCTC 62102</strain>
    </source>
</reference>
<feature type="domain" description="EamA" evidence="6">
    <location>
        <begin position="145"/>
        <end position="271"/>
    </location>
</feature>
<dbReference type="InterPro" id="IPR000620">
    <property type="entry name" value="EamA_dom"/>
</dbReference>
<evidence type="ECO:0000256" key="2">
    <source>
        <dbReference type="ARBA" id="ARBA00022692"/>
    </source>
</evidence>
<feature type="transmembrane region" description="Helical" evidence="5">
    <location>
        <begin position="65"/>
        <end position="84"/>
    </location>
</feature>
<dbReference type="EMBL" id="JBHRSM010000052">
    <property type="protein sequence ID" value="MFC3088357.1"/>
    <property type="molecule type" value="Genomic_DNA"/>
</dbReference>
<evidence type="ECO:0000313" key="8">
    <source>
        <dbReference type="Proteomes" id="UP001595445"/>
    </source>
</evidence>
<keyword evidence="4 5" id="KW-0472">Membrane</keyword>
<organism evidence="7 8">
    <name type="scientific">Tabrizicola soli</name>
    <dbReference type="NCBI Taxonomy" id="2185115"/>
    <lineage>
        <taxon>Bacteria</taxon>
        <taxon>Pseudomonadati</taxon>
        <taxon>Pseudomonadota</taxon>
        <taxon>Alphaproteobacteria</taxon>
        <taxon>Rhodobacterales</taxon>
        <taxon>Paracoccaceae</taxon>
        <taxon>Tabrizicola</taxon>
    </lineage>
</organism>
<feature type="transmembrane region" description="Helical" evidence="5">
    <location>
        <begin position="31"/>
        <end position="53"/>
    </location>
</feature>
<feature type="transmembrane region" description="Helical" evidence="5">
    <location>
        <begin position="229"/>
        <end position="249"/>
    </location>
</feature>
<feature type="transmembrane region" description="Helical" evidence="5">
    <location>
        <begin position="255"/>
        <end position="274"/>
    </location>
</feature>
<comment type="subcellular location">
    <subcellularLocation>
        <location evidence="1">Membrane</location>
        <topology evidence="1">Multi-pass membrane protein</topology>
    </subcellularLocation>
</comment>
<evidence type="ECO:0000256" key="5">
    <source>
        <dbReference type="SAM" id="Phobius"/>
    </source>
</evidence>
<feature type="domain" description="EamA" evidence="6">
    <location>
        <begin position="4"/>
        <end position="133"/>
    </location>
</feature>
<feature type="transmembrane region" description="Helical" evidence="5">
    <location>
        <begin position="199"/>
        <end position="217"/>
    </location>
</feature>
<comment type="caution">
    <text evidence="7">The sequence shown here is derived from an EMBL/GenBank/DDBJ whole genome shotgun (WGS) entry which is preliminary data.</text>
</comment>
<evidence type="ECO:0000313" key="7">
    <source>
        <dbReference type="EMBL" id="MFC3088357.1"/>
    </source>
</evidence>
<dbReference type="SUPFAM" id="SSF103481">
    <property type="entry name" value="Multidrug resistance efflux transporter EmrE"/>
    <property type="match status" value="2"/>
</dbReference>
<gene>
    <name evidence="7" type="ORF">ACFOD6_20140</name>
</gene>
<proteinExistence type="predicted"/>
<dbReference type="Pfam" id="PF00892">
    <property type="entry name" value="EamA"/>
    <property type="match status" value="2"/>
</dbReference>